<proteinExistence type="predicted"/>
<dbReference type="Proteomes" id="UP000184603">
    <property type="component" value="Unassembled WGS sequence"/>
</dbReference>
<dbReference type="RefSeq" id="WP_073613751.1">
    <property type="nucleotide sequence ID" value="NZ_FRFE01000011.1"/>
</dbReference>
<comment type="subcellular location">
    <subcellularLocation>
        <location evidence="1">Cell inner membrane</location>
    </subcellularLocation>
</comment>
<evidence type="ECO:0000256" key="6">
    <source>
        <dbReference type="ARBA" id="ARBA00023315"/>
    </source>
</evidence>
<reference evidence="7 8" key="1">
    <citation type="submission" date="2016-12" db="EMBL/GenBank/DDBJ databases">
        <authorList>
            <person name="Song W.-J."/>
            <person name="Kurnit D.M."/>
        </authorList>
    </citation>
    <scope>NUCLEOTIDE SEQUENCE [LARGE SCALE GENOMIC DNA]</scope>
    <source>
        <strain evidence="7 8">DSM 18488</strain>
    </source>
</reference>
<sequence length="305" mass="34242">MKKIRHFIEFQFLLGLGLTTRWLSRQALLRFGARLGDIIYYCFPVRKNVTVTHLTSAFPEKSPSEISYIARGAYRNLGMNTLEHLALPNLTRDALLDLVVFENLDVLKEAQARGKGTVLVGGHFGNWEYPSCALGAAGYRLGAVVAEISNKYLDKEINDHRRMTGLEVIPKGTATRGIVRLLRNNGIVGMLMDQNAGSRGVFVNYFGRLCSAPKGPASIALKMGAAMVFGASIRQPDGTIRVVFEPVIIDYEAGATEDNIRDITQRCTNRLEHYARLQPDQWFWMHRRWKSRPPGENEVARQMSS</sequence>
<dbReference type="GO" id="GO:0009247">
    <property type="term" value="P:glycolipid biosynthetic process"/>
    <property type="evidence" value="ECO:0007669"/>
    <property type="project" value="UniProtKB-ARBA"/>
</dbReference>
<organism evidence="7 8">
    <name type="scientific">Desulfopila aestuarii DSM 18488</name>
    <dbReference type="NCBI Taxonomy" id="1121416"/>
    <lineage>
        <taxon>Bacteria</taxon>
        <taxon>Pseudomonadati</taxon>
        <taxon>Thermodesulfobacteriota</taxon>
        <taxon>Desulfobulbia</taxon>
        <taxon>Desulfobulbales</taxon>
        <taxon>Desulfocapsaceae</taxon>
        <taxon>Desulfopila</taxon>
    </lineage>
</organism>
<evidence type="ECO:0000256" key="3">
    <source>
        <dbReference type="ARBA" id="ARBA00022519"/>
    </source>
</evidence>
<dbReference type="EMBL" id="FRFE01000011">
    <property type="protein sequence ID" value="SHO48770.1"/>
    <property type="molecule type" value="Genomic_DNA"/>
</dbReference>
<protein>
    <submittedName>
        <fullName evidence="7">KDO2-lipid IV(A) lauroyltransferase</fullName>
    </submittedName>
</protein>
<dbReference type="GO" id="GO:0016746">
    <property type="term" value="F:acyltransferase activity"/>
    <property type="evidence" value="ECO:0007669"/>
    <property type="project" value="UniProtKB-KW"/>
</dbReference>
<evidence type="ECO:0000313" key="7">
    <source>
        <dbReference type="EMBL" id="SHO48770.1"/>
    </source>
</evidence>
<dbReference type="PANTHER" id="PTHR30606">
    <property type="entry name" value="LIPID A BIOSYNTHESIS LAUROYL ACYLTRANSFERASE"/>
    <property type="match status" value="1"/>
</dbReference>
<gene>
    <name evidence="7" type="ORF">SAMN02745220_02456</name>
</gene>
<keyword evidence="5" id="KW-0472">Membrane</keyword>
<accession>A0A1M7Y825</accession>
<dbReference type="CDD" id="cd07984">
    <property type="entry name" value="LPLAT_LABLAT-like"/>
    <property type="match status" value="1"/>
</dbReference>
<evidence type="ECO:0000256" key="5">
    <source>
        <dbReference type="ARBA" id="ARBA00023136"/>
    </source>
</evidence>
<dbReference type="GO" id="GO:0005886">
    <property type="term" value="C:plasma membrane"/>
    <property type="evidence" value="ECO:0007669"/>
    <property type="project" value="UniProtKB-SubCell"/>
</dbReference>
<dbReference type="InterPro" id="IPR004960">
    <property type="entry name" value="LipA_acyltrans"/>
</dbReference>
<dbReference type="PANTHER" id="PTHR30606:SF10">
    <property type="entry name" value="PHOSPHATIDYLINOSITOL MANNOSIDE ACYLTRANSFERASE"/>
    <property type="match status" value="1"/>
</dbReference>
<dbReference type="OrthoDB" id="9803456at2"/>
<evidence type="ECO:0000313" key="8">
    <source>
        <dbReference type="Proteomes" id="UP000184603"/>
    </source>
</evidence>
<name>A0A1M7Y825_9BACT</name>
<evidence type="ECO:0000256" key="4">
    <source>
        <dbReference type="ARBA" id="ARBA00022679"/>
    </source>
</evidence>
<dbReference type="PIRSF" id="PIRSF026649">
    <property type="entry name" value="MsbB"/>
    <property type="match status" value="1"/>
</dbReference>
<keyword evidence="6" id="KW-0012">Acyltransferase</keyword>
<keyword evidence="4 7" id="KW-0808">Transferase</keyword>
<evidence type="ECO:0000256" key="2">
    <source>
        <dbReference type="ARBA" id="ARBA00022475"/>
    </source>
</evidence>
<evidence type="ECO:0000256" key="1">
    <source>
        <dbReference type="ARBA" id="ARBA00004533"/>
    </source>
</evidence>
<keyword evidence="8" id="KW-1185">Reference proteome</keyword>
<dbReference type="AlphaFoldDB" id="A0A1M7Y825"/>
<keyword evidence="2" id="KW-1003">Cell membrane</keyword>
<keyword evidence="3" id="KW-0997">Cell inner membrane</keyword>
<dbReference type="STRING" id="1121416.SAMN02745220_02456"/>
<dbReference type="Pfam" id="PF03279">
    <property type="entry name" value="Lip_A_acyltrans"/>
    <property type="match status" value="1"/>
</dbReference>